<keyword evidence="5 7" id="KW-1133">Transmembrane helix</keyword>
<evidence type="ECO:0000256" key="4">
    <source>
        <dbReference type="ARBA" id="ARBA00022692"/>
    </source>
</evidence>
<evidence type="ECO:0000259" key="9">
    <source>
        <dbReference type="PROSITE" id="PS50928"/>
    </source>
</evidence>
<comment type="caution">
    <text evidence="10">The sequence shown here is derived from an EMBL/GenBank/DDBJ whole genome shotgun (WGS) entry which is preliminary data.</text>
</comment>
<comment type="subcellular location">
    <subcellularLocation>
        <location evidence="1 7">Cell membrane</location>
        <topology evidence="1 7">Multi-pass membrane protein</topology>
    </subcellularLocation>
</comment>
<keyword evidence="2 7" id="KW-0813">Transport</keyword>
<evidence type="ECO:0000313" key="10">
    <source>
        <dbReference type="EMBL" id="TWF75221.1"/>
    </source>
</evidence>
<feature type="transmembrane region" description="Helical" evidence="7">
    <location>
        <begin position="280"/>
        <end position="301"/>
    </location>
</feature>
<organism evidence="10 11">
    <name type="scientific">Pseudonocardia hierapolitana</name>
    <dbReference type="NCBI Taxonomy" id="1128676"/>
    <lineage>
        <taxon>Bacteria</taxon>
        <taxon>Bacillati</taxon>
        <taxon>Actinomycetota</taxon>
        <taxon>Actinomycetes</taxon>
        <taxon>Pseudonocardiales</taxon>
        <taxon>Pseudonocardiaceae</taxon>
        <taxon>Pseudonocardia</taxon>
    </lineage>
</organism>
<dbReference type="RefSeq" id="WP_147254462.1">
    <property type="nucleotide sequence ID" value="NZ_VIWU01000001.1"/>
</dbReference>
<evidence type="ECO:0000256" key="1">
    <source>
        <dbReference type="ARBA" id="ARBA00004651"/>
    </source>
</evidence>
<protein>
    <submittedName>
        <fullName evidence="10">Multiple sugar transport system permease protein</fullName>
    </submittedName>
</protein>
<feature type="transmembrane region" description="Helical" evidence="7">
    <location>
        <begin position="173"/>
        <end position="198"/>
    </location>
</feature>
<dbReference type="GO" id="GO:0005886">
    <property type="term" value="C:plasma membrane"/>
    <property type="evidence" value="ECO:0007669"/>
    <property type="project" value="UniProtKB-SubCell"/>
</dbReference>
<reference evidence="10 11" key="1">
    <citation type="submission" date="2019-06" db="EMBL/GenBank/DDBJ databases">
        <title>Sequencing the genomes of 1000 actinobacteria strains.</title>
        <authorList>
            <person name="Klenk H.-P."/>
        </authorList>
    </citation>
    <scope>NUCLEOTIDE SEQUENCE [LARGE SCALE GENOMIC DNA]</scope>
    <source>
        <strain evidence="10 11">DSM 45671</strain>
    </source>
</reference>
<sequence length="311" mass="34460">MAVQAPWRTPAPPGTAAPTRPRWTRRQVVEGWVFILPVVVGILAFQLVPVLVSVYASFTNWTGLSSPRFIGLGNYLRMPSDPLFVSTVVNTLYFSIGYIPLSIVIGLVLALLCHGKLRGMRVFRTAFFVPYVVNIVAVSLVWFWFYAPTQGVINGMLSTVGVQGPEWLTDPVWAMPAVILVSVWQGVGYPMIVLLGGLQGIPTSLVEAATIDGASPLRRLWSVTLPLLSPQLFFLTITQTIASFQIFGIIFVMTEGGPAGATTVYIYYLYQNAFAFGRMGYASALAMVLFAFIGLITFIQWRLQRRWVFYD</sequence>
<comment type="similarity">
    <text evidence="7">Belongs to the binding-protein-dependent transport system permease family.</text>
</comment>
<evidence type="ECO:0000256" key="3">
    <source>
        <dbReference type="ARBA" id="ARBA00022475"/>
    </source>
</evidence>
<dbReference type="CDD" id="cd06261">
    <property type="entry name" value="TM_PBP2"/>
    <property type="match status" value="1"/>
</dbReference>
<dbReference type="SUPFAM" id="SSF161098">
    <property type="entry name" value="MetI-like"/>
    <property type="match status" value="1"/>
</dbReference>
<evidence type="ECO:0000256" key="8">
    <source>
        <dbReference type="SAM" id="MobiDB-lite"/>
    </source>
</evidence>
<keyword evidence="6 7" id="KW-0472">Membrane</keyword>
<keyword evidence="11" id="KW-1185">Reference proteome</keyword>
<dbReference type="GO" id="GO:0055085">
    <property type="term" value="P:transmembrane transport"/>
    <property type="evidence" value="ECO:0007669"/>
    <property type="project" value="InterPro"/>
</dbReference>
<gene>
    <name evidence="10" type="ORF">FHX44_111105</name>
</gene>
<feature type="transmembrane region" description="Helical" evidence="7">
    <location>
        <begin position="32"/>
        <end position="58"/>
    </location>
</feature>
<dbReference type="InterPro" id="IPR051393">
    <property type="entry name" value="ABC_transporter_permease"/>
</dbReference>
<feature type="region of interest" description="Disordered" evidence="8">
    <location>
        <begin position="1"/>
        <end position="20"/>
    </location>
</feature>
<name>A0A561SK35_9PSEU</name>
<dbReference type="PROSITE" id="PS50928">
    <property type="entry name" value="ABC_TM1"/>
    <property type="match status" value="1"/>
</dbReference>
<evidence type="ECO:0000256" key="7">
    <source>
        <dbReference type="RuleBase" id="RU363032"/>
    </source>
</evidence>
<feature type="transmembrane region" description="Helical" evidence="7">
    <location>
        <begin position="92"/>
        <end position="113"/>
    </location>
</feature>
<dbReference type="OrthoDB" id="9804439at2"/>
<keyword evidence="3" id="KW-1003">Cell membrane</keyword>
<feature type="domain" description="ABC transmembrane type-1" evidence="9">
    <location>
        <begin position="88"/>
        <end position="300"/>
    </location>
</feature>
<evidence type="ECO:0000256" key="5">
    <source>
        <dbReference type="ARBA" id="ARBA00022989"/>
    </source>
</evidence>
<dbReference type="InterPro" id="IPR035906">
    <property type="entry name" value="MetI-like_sf"/>
</dbReference>
<dbReference type="PANTHER" id="PTHR30193:SF37">
    <property type="entry name" value="INNER MEMBRANE ABC TRANSPORTER PERMEASE PROTEIN YCJO"/>
    <property type="match status" value="1"/>
</dbReference>
<dbReference type="Proteomes" id="UP000321261">
    <property type="component" value="Unassembled WGS sequence"/>
</dbReference>
<dbReference type="Pfam" id="PF00528">
    <property type="entry name" value="BPD_transp_1"/>
    <property type="match status" value="1"/>
</dbReference>
<proteinExistence type="inferred from homology"/>
<feature type="transmembrane region" description="Helical" evidence="7">
    <location>
        <begin position="125"/>
        <end position="147"/>
    </location>
</feature>
<dbReference type="Gene3D" id="1.10.3720.10">
    <property type="entry name" value="MetI-like"/>
    <property type="match status" value="1"/>
</dbReference>
<dbReference type="AlphaFoldDB" id="A0A561SK35"/>
<evidence type="ECO:0000313" key="11">
    <source>
        <dbReference type="Proteomes" id="UP000321261"/>
    </source>
</evidence>
<evidence type="ECO:0000256" key="2">
    <source>
        <dbReference type="ARBA" id="ARBA00022448"/>
    </source>
</evidence>
<feature type="transmembrane region" description="Helical" evidence="7">
    <location>
        <begin position="219"/>
        <end position="238"/>
    </location>
</feature>
<keyword evidence="10" id="KW-0762">Sugar transport</keyword>
<dbReference type="InterPro" id="IPR000515">
    <property type="entry name" value="MetI-like"/>
</dbReference>
<dbReference type="PANTHER" id="PTHR30193">
    <property type="entry name" value="ABC TRANSPORTER PERMEASE PROTEIN"/>
    <property type="match status" value="1"/>
</dbReference>
<keyword evidence="4 7" id="KW-0812">Transmembrane</keyword>
<evidence type="ECO:0000256" key="6">
    <source>
        <dbReference type="ARBA" id="ARBA00023136"/>
    </source>
</evidence>
<accession>A0A561SK35</accession>
<feature type="transmembrane region" description="Helical" evidence="7">
    <location>
        <begin position="244"/>
        <end position="268"/>
    </location>
</feature>
<dbReference type="EMBL" id="VIWU01000001">
    <property type="protein sequence ID" value="TWF75221.1"/>
    <property type="molecule type" value="Genomic_DNA"/>
</dbReference>
<dbReference type="SUPFAM" id="SSF160964">
    <property type="entry name" value="MalF N-terminal region-like"/>
    <property type="match status" value="1"/>
</dbReference>